<dbReference type="SUPFAM" id="SSF55874">
    <property type="entry name" value="ATPase domain of HSP90 chaperone/DNA topoisomerase II/histidine kinase"/>
    <property type="match status" value="1"/>
</dbReference>
<evidence type="ECO:0000256" key="13">
    <source>
        <dbReference type="ARBA" id="ARBA00023136"/>
    </source>
</evidence>
<dbReference type="Gene3D" id="1.10.287.130">
    <property type="match status" value="1"/>
</dbReference>
<dbReference type="InterPro" id="IPR003660">
    <property type="entry name" value="HAMP_dom"/>
</dbReference>
<dbReference type="RefSeq" id="WP_039460084.1">
    <property type="nucleotide sequence ID" value="NZ_JWLZ01000101.1"/>
</dbReference>
<dbReference type="Pfam" id="PF16750">
    <property type="entry name" value="HK_sensor"/>
    <property type="match status" value="1"/>
</dbReference>
<evidence type="ECO:0000256" key="12">
    <source>
        <dbReference type="ARBA" id="ARBA00023012"/>
    </source>
</evidence>
<dbReference type="InterPro" id="IPR005467">
    <property type="entry name" value="His_kinase_dom"/>
</dbReference>
<keyword evidence="12" id="KW-0902">Two-component regulatory system</keyword>
<proteinExistence type="predicted"/>
<comment type="caution">
    <text evidence="17">The sequence shown here is derived from an EMBL/GenBank/DDBJ whole genome shotgun (WGS) entry which is preliminary data.</text>
</comment>
<dbReference type="InterPro" id="IPR036097">
    <property type="entry name" value="HisK_dim/P_sf"/>
</dbReference>
<evidence type="ECO:0000256" key="14">
    <source>
        <dbReference type="SAM" id="Phobius"/>
    </source>
</evidence>
<keyword evidence="10" id="KW-0067">ATP-binding</keyword>
<accession>A0A0B9GHQ5</accession>
<evidence type="ECO:0000256" key="10">
    <source>
        <dbReference type="ARBA" id="ARBA00022840"/>
    </source>
</evidence>
<keyword evidence="8" id="KW-0547">Nucleotide-binding</keyword>
<dbReference type="EMBL" id="JWLZ01000101">
    <property type="protein sequence ID" value="KHT64280.1"/>
    <property type="molecule type" value="Genomic_DNA"/>
</dbReference>
<dbReference type="Gene3D" id="3.30.450.170">
    <property type="entry name" value="Two-component histidine kinase, sensor domain"/>
    <property type="match status" value="1"/>
</dbReference>
<organism evidence="17 18">
    <name type="scientific">Photobacterium gaetbulicola</name>
    <dbReference type="NCBI Taxonomy" id="1295392"/>
    <lineage>
        <taxon>Bacteria</taxon>
        <taxon>Pseudomonadati</taxon>
        <taxon>Pseudomonadota</taxon>
        <taxon>Gammaproteobacteria</taxon>
        <taxon>Vibrionales</taxon>
        <taxon>Vibrionaceae</taxon>
        <taxon>Photobacterium</taxon>
    </lineage>
</organism>
<evidence type="ECO:0000256" key="7">
    <source>
        <dbReference type="ARBA" id="ARBA00022692"/>
    </source>
</evidence>
<comment type="catalytic activity">
    <reaction evidence="1">
        <text>ATP + protein L-histidine = ADP + protein N-phospho-L-histidine.</text>
        <dbReference type="EC" id="2.7.13.3"/>
    </reaction>
</comment>
<keyword evidence="5" id="KW-0597">Phosphoprotein</keyword>
<feature type="transmembrane region" description="Helical" evidence="14">
    <location>
        <begin position="158"/>
        <end position="186"/>
    </location>
</feature>
<dbReference type="SUPFAM" id="SSF47384">
    <property type="entry name" value="Homodimeric domain of signal transducing histidine kinase"/>
    <property type="match status" value="1"/>
</dbReference>
<evidence type="ECO:0000256" key="3">
    <source>
        <dbReference type="ARBA" id="ARBA00012438"/>
    </source>
</evidence>
<dbReference type="PRINTS" id="PR00344">
    <property type="entry name" value="BCTRLSENSOR"/>
</dbReference>
<evidence type="ECO:0000256" key="4">
    <source>
        <dbReference type="ARBA" id="ARBA00022475"/>
    </source>
</evidence>
<keyword evidence="13 14" id="KW-0472">Membrane</keyword>
<dbReference type="InterPro" id="IPR038428">
    <property type="entry name" value="HK_sensor_dom_sf"/>
</dbReference>
<name>A0A0B9GHQ5_9GAMM</name>
<keyword evidence="4" id="KW-1003">Cell membrane</keyword>
<dbReference type="InterPro" id="IPR031930">
    <property type="entry name" value="HK_sensor"/>
</dbReference>
<evidence type="ECO:0000256" key="9">
    <source>
        <dbReference type="ARBA" id="ARBA00022777"/>
    </source>
</evidence>
<dbReference type="Pfam" id="PF02518">
    <property type="entry name" value="HATPase_c"/>
    <property type="match status" value="1"/>
</dbReference>
<dbReference type="SUPFAM" id="SSF158472">
    <property type="entry name" value="HAMP domain-like"/>
    <property type="match status" value="1"/>
</dbReference>
<evidence type="ECO:0000313" key="18">
    <source>
        <dbReference type="Proteomes" id="UP000031278"/>
    </source>
</evidence>
<dbReference type="Gene3D" id="6.10.340.10">
    <property type="match status" value="1"/>
</dbReference>
<evidence type="ECO:0000313" key="17">
    <source>
        <dbReference type="EMBL" id="KHT64280.1"/>
    </source>
</evidence>
<dbReference type="SMART" id="SM00387">
    <property type="entry name" value="HATPase_c"/>
    <property type="match status" value="1"/>
</dbReference>
<evidence type="ECO:0000256" key="1">
    <source>
        <dbReference type="ARBA" id="ARBA00000085"/>
    </source>
</evidence>
<dbReference type="CDD" id="cd06225">
    <property type="entry name" value="HAMP"/>
    <property type="match status" value="1"/>
</dbReference>
<evidence type="ECO:0000259" key="15">
    <source>
        <dbReference type="PROSITE" id="PS50109"/>
    </source>
</evidence>
<reference evidence="17 18" key="1">
    <citation type="submission" date="2014-12" db="EMBL/GenBank/DDBJ databases">
        <title>Genome sequencing of Photobacterium gaetbulicola AD005a.</title>
        <authorList>
            <person name="Adrian T.G.S."/>
            <person name="Chan K.G."/>
        </authorList>
    </citation>
    <scope>NUCLEOTIDE SEQUENCE [LARGE SCALE GENOMIC DNA]</scope>
    <source>
        <strain evidence="17 18">AD005a</strain>
    </source>
</reference>
<sequence>MSCIVIRNVRSVFCLGDREGLAFKLFSSFALSLFIILLLQSLAEAAMIRVLLHIPEKIKTEMVELSHQAEVNVQAGDMDELADWERGQKYYLFVLDHNHQVISGREMHPHFEFKLQFARDIDTIFDNKVNQPIIALPLSTGHTLVIQFPYERHPAHYFTYYFTIIQIVIAGLILGALSLLLARYLLTPLNKLKIASHRLAEGDFSVRVGREVGDTVTEFTALANSFDHMTRRINVLSEKQKYLIRDVSHELKTPLARHDLALHLLKNKLPQEYHGLLTRLERESTEMNVLVSEILEYSRLENASYQLTLHPTDLSCLCVWQVEKMQGAIMEDQTLSYTGKAIERLAWVDKGLILRILNNLIGNAIKYAGEQANICVSVSSVGEDGVELWVENNGKGISDQNLTTIFDPFTRVESSREKQAGGYGLGLAIVKEAAAIMNGSVEAENIMEGFRVKVRLPRAV</sequence>
<evidence type="ECO:0000259" key="16">
    <source>
        <dbReference type="PROSITE" id="PS50885"/>
    </source>
</evidence>
<dbReference type="PANTHER" id="PTHR45528">
    <property type="entry name" value="SENSOR HISTIDINE KINASE CPXA"/>
    <property type="match status" value="1"/>
</dbReference>
<evidence type="ECO:0000256" key="2">
    <source>
        <dbReference type="ARBA" id="ARBA00004651"/>
    </source>
</evidence>
<dbReference type="InterPro" id="IPR036890">
    <property type="entry name" value="HATPase_C_sf"/>
</dbReference>
<dbReference type="InterPro" id="IPR004358">
    <property type="entry name" value="Sig_transdc_His_kin-like_C"/>
</dbReference>
<dbReference type="Pfam" id="PF00672">
    <property type="entry name" value="HAMP"/>
    <property type="match status" value="1"/>
</dbReference>
<dbReference type="CDD" id="cd00075">
    <property type="entry name" value="HATPase"/>
    <property type="match status" value="1"/>
</dbReference>
<evidence type="ECO:0000256" key="5">
    <source>
        <dbReference type="ARBA" id="ARBA00022553"/>
    </source>
</evidence>
<dbReference type="InterPro" id="IPR050398">
    <property type="entry name" value="HssS/ArlS-like"/>
</dbReference>
<feature type="domain" description="HAMP" evidence="16">
    <location>
        <begin position="183"/>
        <end position="238"/>
    </location>
</feature>
<dbReference type="GO" id="GO:0000155">
    <property type="term" value="F:phosphorelay sensor kinase activity"/>
    <property type="evidence" value="ECO:0007669"/>
    <property type="project" value="InterPro"/>
</dbReference>
<dbReference type="InterPro" id="IPR003661">
    <property type="entry name" value="HisK_dim/P_dom"/>
</dbReference>
<feature type="domain" description="Histidine kinase" evidence="15">
    <location>
        <begin position="246"/>
        <end position="460"/>
    </location>
</feature>
<dbReference type="PROSITE" id="PS50885">
    <property type="entry name" value="HAMP"/>
    <property type="match status" value="1"/>
</dbReference>
<evidence type="ECO:0000256" key="8">
    <source>
        <dbReference type="ARBA" id="ARBA00022741"/>
    </source>
</evidence>
<dbReference type="InterPro" id="IPR003594">
    <property type="entry name" value="HATPase_dom"/>
</dbReference>
<comment type="subcellular location">
    <subcellularLocation>
        <location evidence="2">Cell membrane</location>
        <topology evidence="2">Multi-pass membrane protein</topology>
    </subcellularLocation>
</comment>
<dbReference type="GO" id="GO:0005524">
    <property type="term" value="F:ATP binding"/>
    <property type="evidence" value="ECO:0007669"/>
    <property type="project" value="UniProtKB-KW"/>
</dbReference>
<dbReference type="Proteomes" id="UP000031278">
    <property type="component" value="Unassembled WGS sequence"/>
</dbReference>
<evidence type="ECO:0000256" key="11">
    <source>
        <dbReference type="ARBA" id="ARBA00022989"/>
    </source>
</evidence>
<keyword evidence="11 14" id="KW-1133">Transmembrane helix</keyword>
<dbReference type="Pfam" id="PF00512">
    <property type="entry name" value="HisKA"/>
    <property type="match status" value="1"/>
</dbReference>
<dbReference type="AlphaFoldDB" id="A0A0B9GHQ5"/>
<dbReference type="CDD" id="cd00082">
    <property type="entry name" value="HisKA"/>
    <property type="match status" value="1"/>
</dbReference>
<keyword evidence="7 14" id="KW-0812">Transmembrane</keyword>
<dbReference type="SMART" id="SM00304">
    <property type="entry name" value="HAMP"/>
    <property type="match status" value="1"/>
</dbReference>
<dbReference type="PANTHER" id="PTHR45528:SF1">
    <property type="entry name" value="SENSOR HISTIDINE KINASE CPXA"/>
    <property type="match status" value="1"/>
</dbReference>
<dbReference type="EC" id="2.7.13.3" evidence="3"/>
<dbReference type="GO" id="GO:0005886">
    <property type="term" value="C:plasma membrane"/>
    <property type="evidence" value="ECO:0007669"/>
    <property type="project" value="UniProtKB-SubCell"/>
</dbReference>
<dbReference type="Gene3D" id="3.30.565.10">
    <property type="entry name" value="Histidine kinase-like ATPase, C-terminal domain"/>
    <property type="match status" value="1"/>
</dbReference>
<protein>
    <recommendedName>
        <fullName evidence="3">histidine kinase</fullName>
        <ecNumber evidence="3">2.7.13.3</ecNumber>
    </recommendedName>
</protein>
<dbReference type="SMART" id="SM00388">
    <property type="entry name" value="HisKA"/>
    <property type="match status" value="1"/>
</dbReference>
<keyword evidence="6" id="KW-0808">Transferase</keyword>
<dbReference type="PROSITE" id="PS50109">
    <property type="entry name" value="HIS_KIN"/>
    <property type="match status" value="1"/>
</dbReference>
<evidence type="ECO:0000256" key="6">
    <source>
        <dbReference type="ARBA" id="ARBA00022679"/>
    </source>
</evidence>
<gene>
    <name evidence="17" type="ORF">RJ45_07015</name>
</gene>
<feature type="transmembrane region" description="Helical" evidence="14">
    <location>
        <begin position="21"/>
        <end position="43"/>
    </location>
</feature>
<keyword evidence="9 17" id="KW-0418">Kinase</keyword>